<organism evidence="2 3">
    <name type="scientific">Micromonospora coriariae</name>
    <dbReference type="NCBI Taxonomy" id="285665"/>
    <lineage>
        <taxon>Bacteria</taxon>
        <taxon>Bacillati</taxon>
        <taxon>Actinomycetota</taxon>
        <taxon>Actinomycetes</taxon>
        <taxon>Micromonosporales</taxon>
        <taxon>Micromonosporaceae</taxon>
        <taxon>Micromonospora</taxon>
    </lineage>
</organism>
<feature type="domain" description="Methyltransferase type 11" evidence="1">
    <location>
        <begin position="55"/>
        <end position="143"/>
    </location>
</feature>
<reference evidence="3" key="1">
    <citation type="submission" date="2016-06" db="EMBL/GenBank/DDBJ databases">
        <authorList>
            <person name="Varghese N."/>
            <person name="Submissions Spin"/>
        </authorList>
    </citation>
    <scope>NUCLEOTIDE SEQUENCE [LARGE SCALE GENOMIC DNA]</scope>
    <source>
        <strain evidence="3">DSM 44875</strain>
    </source>
</reference>
<keyword evidence="2" id="KW-0489">Methyltransferase</keyword>
<dbReference type="GO" id="GO:0032259">
    <property type="term" value="P:methylation"/>
    <property type="evidence" value="ECO:0007669"/>
    <property type="project" value="UniProtKB-KW"/>
</dbReference>
<accession>A0A1C4VX58</accession>
<dbReference type="Proteomes" id="UP000198243">
    <property type="component" value="Chromosome I"/>
</dbReference>
<dbReference type="EMBL" id="LT607412">
    <property type="protein sequence ID" value="SCE88371.1"/>
    <property type="molecule type" value="Genomic_DNA"/>
</dbReference>
<dbReference type="CDD" id="cd02440">
    <property type="entry name" value="AdoMet_MTases"/>
    <property type="match status" value="1"/>
</dbReference>
<evidence type="ECO:0000313" key="3">
    <source>
        <dbReference type="Proteomes" id="UP000198243"/>
    </source>
</evidence>
<dbReference type="InterPro" id="IPR029063">
    <property type="entry name" value="SAM-dependent_MTases_sf"/>
</dbReference>
<dbReference type="AlphaFoldDB" id="A0A1C4VX58"/>
<evidence type="ECO:0000313" key="2">
    <source>
        <dbReference type="EMBL" id="SCE88371.1"/>
    </source>
</evidence>
<dbReference type="Gene3D" id="3.40.50.150">
    <property type="entry name" value="Vaccinia Virus protein VP39"/>
    <property type="match status" value="1"/>
</dbReference>
<dbReference type="InterPro" id="IPR013216">
    <property type="entry name" value="Methyltransf_11"/>
</dbReference>
<dbReference type="RefSeq" id="WP_231931013.1">
    <property type="nucleotide sequence ID" value="NZ_LT607412.1"/>
</dbReference>
<protein>
    <submittedName>
        <fullName evidence="2">Methyltransferase domain-containing protein</fullName>
    </submittedName>
</protein>
<gene>
    <name evidence="2" type="ORF">GA0070607_2770</name>
</gene>
<dbReference type="GO" id="GO:0008757">
    <property type="term" value="F:S-adenosylmethionine-dependent methyltransferase activity"/>
    <property type="evidence" value="ECO:0007669"/>
    <property type="project" value="InterPro"/>
</dbReference>
<keyword evidence="2" id="KW-0808">Transferase</keyword>
<sequence>MKLPAAHRADLARSVRLFRAFRLEQTDPDFFYGMLAQDTVGQLQTYADLAGAVVLDVGGGAGYFAEALTGAGARIVCVDCDAGEMSARGEAVPGGVMGSALNMPVRTGGVDVCFSSNVLEHVPQPYVMADEMLRVTRSGGTIFLSFTNWLSPWGGHETSPWHYLGGHRAAQRYERKQGRRPKNVFGESMYAVSVGEMLRWARRQSEAEVVDILPRYLPNWAKGVVRVPGVREVLTWNLVLVLRKR</sequence>
<proteinExistence type="predicted"/>
<dbReference type="Pfam" id="PF08241">
    <property type="entry name" value="Methyltransf_11"/>
    <property type="match status" value="1"/>
</dbReference>
<evidence type="ECO:0000259" key="1">
    <source>
        <dbReference type="Pfam" id="PF08241"/>
    </source>
</evidence>
<keyword evidence="3" id="KW-1185">Reference proteome</keyword>
<name>A0A1C4VX58_9ACTN</name>
<dbReference type="SUPFAM" id="SSF53335">
    <property type="entry name" value="S-adenosyl-L-methionine-dependent methyltransferases"/>
    <property type="match status" value="1"/>
</dbReference>